<feature type="domain" description="PDZ" evidence="17">
    <location>
        <begin position="451"/>
        <end position="498"/>
    </location>
</feature>
<dbReference type="FunFam" id="2.40.10.120:FF:000007">
    <property type="entry name" value="Periplasmic serine endoprotease DegP-like"/>
    <property type="match status" value="1"/>
</dbReference>
<comment type="subcellular location">
    <subcellularLocation>
        <location evidence="2">Periplasm</location>
    </subcellularLocation>
</comment>
<dbReference type="InterPro" id="IPR011782">
    <property type="entry name" value="Pept_S1C_Do"/>
</dbReference>
<evidence type="ECO:0000256" key="9">
    <source>
        <dbReference type="ARBA" id="ARBA00022764"/>
    </source>
</evidence>
<feature type="active site" description="Charge relay system" evidence="14">
    <location>
        <position position="260"/>
    </location>
</feature>
<dbReference type="PROSITE" id="PS50106">
    <property type="entry name" value="PDZ"/>
    <property type="match status" value="2"/>
</dbReference>
<feature type="binding site" evidence="15">
    <location>
        <position position="187"/>
    </location>
    <ligand>
        <name>substrate</name>
    </ligand>
</feature>
<name>A0A5E4UQE4_9BURK</name>
<feature type="binding site" evidence="15">
    <location>
        <position position="157"/>
    </location>
    <ligand>
        <name>substrate</name>
    </ligand>
</feature>
<dbReference type="SMART" id="SM00228">
    <property type="entry name" value="PDZ"/>
    <property type="match status" value="2"/>
</dbReference>
<evidence type="ECO:0000256" key="1">
    <source>
        <dbReference type="ARBA" id="ARBA00001772"/>
    </source>
</evidence>
<keyword evidence="7" id="KW-0732">Signal</keyword>
<dbReference type="AlphaFoldDB" id="A0A5E4UQE4"/>
<feature type="domain" description="PDZ" evidence="17">
    <location>
        <begin position="304"/>
        <end position="395"/>
    </location>
</feature>
<keyword evidence="19" id="KW-1185">Reference proteome</keyword>
<dbReference type="NCBIfam" id="TIGR02037">
    <property type="entry name" value="degP_htrA_DO"/>
    <property type="match status" value="1"/>
</dbReference>
<dbReference type="GO" id="GO:0042597">
    <property type="term" value="C:periplasmic space"/>
    <property type="evidence" value="ECO:0007669"/>
    <property type="project" value="UniProtKB-SubCell"/>
</dbReference>
<evidence type="ECO:0000256" key="5">
    <source>
        <dbReference type="ARBA" id="ARBA00013958"/>
    </source>
</evidence>
<evidence type="ECO:0000313" key="19">
    <source>
        <dbReference type="Proteomes" id="UP000414233"/>
    </source>
</evidence>
<keyword evidence="6" id="KW-0645">Protease</keyword>
<dbReference type="EMBL" id="CABPRZ010000007">
    <property type="protein sequence ID" value="VVE02166.1"/>
    <property type="molecule type" value="Genomic_DNA"/>
</dbReference>
<dbReference type="OrthoDB" id="9758917at2"/>
<dbReference type="Gene3D" id="2.40.10.120">
    <property type="match status" value="1"/>
</dbReference>
<dbReference type="Pfam" id="PF13180">
    <property type="entry name" value="PDZ_2"/>
    <property type="match status" value="1"/>
</dbReference>
<dbReference type="PANTHER" id="PTHR22939:SF130">
    <property type="entry name" value="PERIPLASMIC SERINE ENDOPROTEASE DEGP-LIKE-RELATED"/>
    <property type="match status" value="1"/>
</dbReference>
<comment type="catalytic activity">
    <reaction evidence="1">
        <text>Acts on substrates that are at least partially unfolded. The cleavage site P1 residue is normally between a pair of hydrophobic residues, such as Val-|-Val.</text>
        <dbReference type="EC" id="3.4.21.107"/>
    </reaction>
</comment>
<keyword evidence="11" id="KW-0720">Serine protease</keyword>
<evidence type="ECO:0000256" key="13">
    <source>
        <dbReference type="ARBA" id="ARBA00032850"/>
    </source>
</evidence>
<evidence type="ECO:0000256" key="14">
    <source>
        <dbReference type="PIRSR" id="PIRSR611782-1"/>
    </source>
</evidence>
<dbReference type="PANTHER" id="PTHR22939">
    <property type="entry name" value="SERINE PROTEASE FAMILY S1C HTRA-RELATED"/>
    <property type="match status" value="1"/>
</dbReference>
<dbReference type="InterPro" id="IPR009003">
    <property type="entry name" value="Peptidase_S1_PA"/>
</dbReference>
<feature type="binding site" evidence="15">
    <location>
        <begin position="258"/>
        <end position="260"/>
    </location>
    <ligand>
        <name>substrate</name>
    </ligand>
</feature>
<feature type="active site" description="Charge relay system" evidence="14">
    <location>
        <position position="157"/>
    </location>
</feature>
<evidence type="ECO:0000256" key="15">
    <source>
        <dbReference type="PIRSR" id="PIRSR611782-2"/>
    </source>
</evidence>
<feature type="region of interest" description="Disordered" evidence="16">
    <location>
        <begin position="119"/>
        <end position="138"/>
    </location>
</feature>
<evidence type="ECO:0000256" key="16">
    <source>
        <dbReference type="SAM" id="MobiDB-lite"/>
    </source>
</evidence>
<dbReference type="SUPFAM" id="SSF50494">
    <property type="entry name" value="Trypsin-like serine proteases"/>
    <property type="match status" value="1"/>
</dbReference>
<dbReference type="Pfam" id="PF13365">
    <property type="entry name" value="Trypsin_2"/>
    <property type="match status" value="1"/>
</dbReference>
<evidence type="ECO:0000256" key="8">
    <source>
        <dbReference type="ARBA" id="ARBA00022737"/>
    </source>
</evidence>
<dbReference type="RefSeq" id="WP_150697017.1">
    <property type="nucleotide sequence ID" value="NZ_CABPRZ010000007.1"/>
</dbReference>
<dbReference type="GO" id="GO:0006508">
    <property type="term" value="P:proteolysis"/>
    <property type="evidence" value="ECO:0007669"/>
    <property type="project" value="UniProtKB-KW"/>
</dbReference>
<evidence type="ECO:0000256" key="10">
    <source>
        <dbReference type="ARBA" id="ARBA00022801"/>
    </source>
</evidence>
<evidence type="ECO:0000256" key="3">
    <source>
        <dbReference type="ARBA" id="ARBA00010541"/>
    </source>
</evidence>
<comment type="similarity">
    <text evidence="3">Belongs to the peptidase S1C family.</text>
</comment>
<keyword evidence="8" id="KW-0677">Repeat</keyword>
<feature type="compositionally biased region" description="Gly residues" evidence="16">
    <location>
        <begin position="119"/>
        <end position="133"/>
    </location>
</feature>
<keyword evidence="12" id="KW-0346">Stress response</keyword>
<evidence type="ECO:0000256" key="7">
    <source>
        <dbReference type="ARBA" id="ARBA00022729"/>
    </source>
</evidence>
<evidence type="ECO:0000313" key="18">
    <source>
        <dbReference type="EMBL" id="VVE02166.1"/>
    </source>
</evidence>
<keyword evidence="10" id="KW-0378">Hydrolase</keyword>
<accession>A0A5E4UQE4</accession>
<keyword evidence="9" id="KW-0574">Periplasm</keyword>
<evidence type="ECO:0000256" key="4">
    <source>
        <dbReference type="ARBA" id="ARBA00013035"/>
    </source>
</evidence>
<evidence type="ECO:0000259" key="17">
    <source>
        <dbReference type="PROSITE" id="PS50106"/>
    </source>
</evidence>
<dbReference type="Pfam" id="PF17820">
    <property type="entry name" value="PDZ_6"/>
    <property type="match status" value="1"/>
</dbReference>
<reference evidence="18 19" key="1">
    <citation type="submission" date="2019-08" db="EMBL/GenBank/DDBJ databases">
        <authorList>
            <person name="Peeters C."/>
        </authorList>
    </citation>
    <scope>NUCLEOTIDE SEQUENCE [LARGE SCALE GENOMIC DNA]</scope>
    <source>
        <strain evidence="18 19">LMG 30175</strain>
    </source>
</reference>
<dbReference type="InterPro" id="IPR041489">
    <property type="entry name" value="PDZ_6"/>
</dbReference>
<dbReference type="PRINTS" id="PR00834">
    <property type="entry name" value="PROTEASES2C"/>
</dbReference>
<evidence type="ECO:0000256" key="6">
    <source>
        <dbReference type="ARBA" id="ARBA00022670"/>
    </source>
</evidence>
<evidence type="ECO:0000256" key="2">
    <source>
        <dbReference type="ARBA" id="ARBA00004418"/>
    </source>
</evidence>
<dbReference type="Gene3D" id="2.30.42.10">
    <property type="match status" value="2"/>
</dbReference>
<dbReference type="InterPro" id="IPR001478">
    <property type="entry name" value="PDZ"/>
</dbReference>
<dbReference type="Proteomes" id="UP000414233">
    <property type="component" value="Unassembled WGS sequence"/>
</dbReference>
<gene>
    <name evidence="18" type="ORF">PTE30175_02120</name>
</gene>
<dbReference type="InterPro" id="IPR001940">
    <property type="entry name" value="Peptidase_S1C"/>
</dbReference>
<sequence>MQVSKLTRSLVAAGLVVALSAGYVAGRQHWHTPLTSQVVANANAAVQQSAATAPRMLVPDFSQLAEQYGPAVVNISVTHDGTTGQAGRGASASPFPPGMSQNDPLFQFFKRFYGAPGGDDGGDGVGGDSGQGSNGPTRSLGSGFIVSPDGYVLTNAHVVDDASTVTVKLTDKREYRAKVIGSDKASDVALLKIDASGLPTVKIGDPEKSKAGEWVVAIGSPYGFDNTVTAGIVSAKARTLPDENYTRFIQTDVPVNPGNSGGPLFNLNGEVIGINSMIYSRTGGFQGLSFAIPIDMAMKVKTQLQQYGKVSRGRIGVAIQEMNQSLAKSFGLPKPTGALVSAIEPNGPAAKSDLKPGDVILAVNGAMIDDSAQLPSRIADMRPGDKADLTVWRNGSSQHVSVTVGAFSSKNIASNDNTATHGRLGLAVRELGPREKRDAQVTHGLVVERAGGPAAQAGVEAGDIILSINGTPVTSAAQLSDKLKKAGNNVALLVQRDGEQIFIPVDLG</sequence>
<dbReference type="SUPFAM" id="SSF50156">
    <property type="entry name" value="PDZ domain-like"/>
    <property type="match status" value="2"/>
</dbReference>
<proteinExistence type="inferred from homology"/>
<evidence type="ECO:0000256" key="11">
    <source>
        <dbReference type="ARBA" id="ARBA00022825"/>
    </source>
</evidence>
<dbReference type="InterPro" id="IPR036034">
    <property type="entry name" value="PDZ_sf"/>
</dbReference>
<dbReference type="CDD" id="cd06779">
    <property type="entry name" value="cpPDZ_Deg_HtrA-like"/>
    <property type="match status" value="1"/>
</dbReference>
<dbReference type="CDD" id="cd10839">
    <property type="entry name" value="cpPDZ1_DegP-like"/>
    <property type="match status" value="1"/>
</dbReference>
<dbReference type="GO" id="GO:0004252">
    <property type="term" value="F:serine-type endopeptidase activity"/>
    <property type="evidence" value="ECO:0007669"/>
    <property type="project" value="InterPro"/>
</dbReference>
<dbReference type="EC" id="3.4.21.107" evidence="4"/>
<organism evidence="18 19">
    <name type="scientific">Pandoraea terrae</name>
    <dbReference type="NCBI Taxonomy" id="1537710"/>
    <lineage>
        <taxon>Bacteria</taxon>
        <taxon>Pseudomonadati</taxon>
        <taxon>Pseudomonadota</taxon>
        <taxon>Betaproteobacteria</taxon>
        <taxon>Burkholderiales</taxon>
        <taxon>Burkholderiaceae</taxon>
        <taxon>Pandoraea</taxon>
    </lineage>
</organism>
<feature type="active site" description="Charge relay system" evidence="14">
    <location>
        <position position="187"/>
    </location>
</feature>
<protein>
    <recommendedName>
        <fullName evidence="5">Probable periplasmic serine endoprotease DegP-like</fullName>
        <ecNumber evidence="4">3.4.21.107</ecNumber>
    </recommendedName>
    <alternativeName>
        <fullName evidence="13">Protease Do</fullName>
    </alternativeName>
</protein>
<evidence type="ECO:0000256" key="12">
    <source>
        <dbReference type="ARBA" id="ARBA00023016"/>
    </source>
</evidence>